<dbReference type="Proteomes" id="UP000319516">
    <property type="component" value="Unassembled WGS sequence"/>
</dbReference>
<proteinExistence type="predicted"/>
<accession>A0A542YSN4</accession>
<feature type="coiled-coil region" evidence="1">
    <location>
        <begin position="104"/>
        <end position="131"/>
    </location>
</feature>
<sequence length="250" mass="26203">MFIADGAAESRTRDRVRRAIGEQGPVSARELAKVLGLTPAAVRRHLDALSEAGMIAEHEATVAGGSRGRGRPARSFVLTGIGQEQFETSYDGIATAALRFLGEHAGEDAVVAFAEEQVAELEERLVSVVEAAGEDITARTEALAAALSAAGYAASTRPVGEGTGLTGIQLCQGHCPVRNVATEFRQICDAETEAFSRLLGVHVQRLATLAGGEHVCTTFVPTGALAVAQRPDPVHAPPATESTHEERSSR</sequence>
<evidence type="ECO:0000313" key="3">
    <source>
        <dbReference type="EMBL" id="TQL51112.1"/>
    </source>
</evidence>
<organism evidence="3 4">
    <name type="scientific">Ornithinicoccus hortensis</name>
    <dbReference type="NCBI Taxonomy" id="82346"/>
    <lineage>
        <taxon>Bacteria</taxon>
        <taxon>Bacillati</taxon>
        <taxon>Actinomycetota</taxon>
        <taxon>Actinomycetes</taxon>
        <taxon>Micrococcales</taxon>
        <taxon>Intrasporangiaceae</taxon>
        <taxon>Ornithinicoccus</taxon>
    </lineage>
</organism>
<dbReference type="InterPro" id="IPR036390">
    <property type="entry name" value="WH_DNA-bd_sf"/>
</dbReference>
<dbReference type="OrthoDB" id="3375207at2"/>
<dbReference type="PANTHER" id="PTHR30363:SF28">
    <property type="entry name" value="TRANSCRIPTIONAL REGULATORY PROTEIN-RELATED"/>
    <property type="match status" value="1"/>
</dbReference>
<evidence type="ECO:0000256" key="1">
    <source>
        <dbReference type="SAM" id="Coils"/>
    </source>
</evidence>
<dbReference type="InterPro" id="IPR050313">
    <property type="entry name" value="Carb_Metab_HTH_regulators"/>
</dbReference>
<dbReference type="PANTHER" id="PTHR30363">
    <property type="entry name" value="HTH-TYPE TRANSCRIPTIONAL REGULATOR SRLR-RELATED"/>
    <property type="match status" value="1"/>
</dbReference>
<dbReference type="Pfam" id="PF12840">
    <property type="entry name" value="HTH_20"/>
    <property type="match status" value="1"/>
</dbReference>
<keyword evidence="1" id="KW-0175">Coiled coil</keyword>
<keyword evidence="4" id="KW-1185">Reference proteome</keyword>
<evidence type="ECO:0000313" key="4">
    <source>
        <dbReference type="Proteomes" id="UP000319516"/>
    </source>
</evidence>
<protein>
    <submittedName>
        <fullName evidence="3">Putative ArsR family transcriptional regulator</fullName>
    </submittedName>
</protein>
<evidence type="ECO:0000256" key="2">
    <source>
        <dbReference type="SAM" id="MobiDB-lite"/>
    </source>
</evidence>
<dbReference type="InterPro" id="IPR011991">
    <property type="entry name" value="ArsR-like_HTH"/>
</dbReference>
<comment type="caution">
    <text evidence="3">The sequence shown here is derived from an EMBL/GenBank/DDBJ whole genome shotgun (WGS) entry which is preliminary data.</text>
</comment>
<dbReference type="AlphaFoldDB" id="A0A542YSN4"/>
<dbReference type="SUPFAM" id="SSF46785">
    <property type="entry name" value="Winged helix' DNA-binding domain"/>
    <property type="match status" value="1"/>
</dbReference>
<dbReference type="EMBL" id="VFOP01000001">
    <property type="protein sequence ID" value="TQL51112.1"/>
    <property type="molecule type" value="Genomic_DNA"/>
</dbReference>
<dbReference type="InterPro" id="IPR036388">
    <property type="entry name" value="WH-like_DNA-bd_sf"/>
</dbReference>
<name>A0A542YSN4_9MICO</name>
<dbReference type="Gene3D" id="1.10.10.10">
    <property type="entry name" value="Winged helix-like DNA-binding domain superfamily/Winged helix DNA-binding domain"/>
    <property type="match status" value="1"/>
</dbReference>
<dbReference type="CDD" id="cd00090">
    <property type="entry name" value="HTH_ARSR"/>
    <property type="match status" value="1"/>
</dbReference>
<gene>
    <name evidence="3" type="ORF">FB467_2246</name>
</gene>
<feature type="region of interest" description="Disordered" evidence="2">
    <location>
        <begin position="230"/>
        <end position="250"/>
    </location>
</feature>
<reference evidence="3 4" key="1">
    <citation type="submission" date="2019-06" db="EMBL/GenBank/DDBJ databases">
        <title>Sequencing the genomes of 1000 actinobacteria strains.</title>
        <authorList>
            <person name="Klenk H.-P."/>
        </authorList>
    </citation>
    <scope>NUCLEOTIDE SEQUENCE [LARGE SCALE GENOMIC DNA]</scope>
    <source>
        <strain evidence="3 4">DSM 12335</strain>
    </source>
</reference>
<dbReference type="RefSeq" id="WP_141785154.1">
    <property type="nucleotide sequence ID" value="NZ_BAAAIK010000007.1"/>
</dbReference>